<dbReference type="GO" id="GO:0035336">
    <property type="term" value="P:long-chain fatty-acyl-CoA metabolic process"/>
    <property type="evidence" value="ECO:0007669"/>
    <property type="project" value="TreeGrafter"/>
</dbReference>
<keyword evidence="3" id="KW-0547">Nucleotide-binding</keyword>
<keyword evidence="2" id="KW-0436">Ligase</keyword>
<evidence type="ECO:0000256" key="3">
    <source>
        <dbReference type="ARBA" id="ARBA00022741"/>
    </source>
</evidence>
<name>A0AAQ4EHY7_AMBAM</name>
<comment type="similarity">
    <text evidence="1">Belongs to the ATP-dependent AMP-binding enzyme family.</text>
</comment>
<evidence type="ECO:0000313" key="10">
    <source>
        <dbReference type="EMBL" id="KAK8774376.1"/>
    </source>
</evidence>
<dbReference type="InterPro" id="IPR042099">
    <property type="entry name" value="ANL_N_sf"/>
</dbReference>
<dbReference type="PANTHER" id="PTHR43272:SF83">
    <property type="entry name" value="ACYL-COA SYNTHETASE LONG-CHAIN, ISOFORM J"/>
    <property type="match status" value="1"/>
</dbReference>
<evidence type="ECO:0000256" key="4">
    <source>
        <dbReference type="ARBA" id="ARBA00022832"/>
    </source>
</evidence>
<comment type="caution">
    <text evidence="10">The sequence shown here is derived from an EMBL/GenBank/DDBJ whole genome shotgun (WGS) entry which is preliminary data.</text>
</comment>
<proteinExistence type="inferred from homology"/>
<keyword evidence="8" id="KW-0812">Transmembrane</keyword>
<evidence type="ECO:0000256" key="6">
    <source>
        <dbReference type="ARBA" id="ARBA00026121"/>
    </source>
</evidence>
<keyword evidence="4" id="KW-0276">Fatty acid metabolism</keyword>
<dbReference type="EC" id="6.2.1.3" evidence="6"/>
<evidence type="ECO:0000256" key="2">
    <source>
        <dbReference type="ARBA" id="ARBA00022598"/>
    </source>
</evidence>
<keyword evidence="4" id="KW-0443">Lipid metabolism</keyword>
<dbReference type="Pfam" id="PF00501">
    <property type="entry name" value="AMP-binding"/>
    <property type="match status" value="1"/>
</dbReference>
<reference evidence="10 11" key="1">
    <citation type="journal article" date="2023" name="Arcadia Sci">
        <title>De novo assembly of a long-read Amblyomma americanum tick genome.</title>
        <authorList>
            <person name="Chou S."/>
            <person name="Poskanzer K.E."/>
            <person name="Rollins M."/>
            <person name="Thuy-Boun P.S."/>
        </authorList>
    </citation>
    <scope>NUCLEOTIDE SEQUENCE [LARGE SCALE GENOMIC DNA]</scope>
    <source>
        <strain evidence="10">F_SG_1</strain>
        <tissue evidence="10">Salivary glands</tissue>
    </source>
</reference>
<dbReference type="PROSITE" id="PS00455">
    <property type="entry name" value="AMP_BINDING"/>
    <property type="match status" value="1"/>
</dbReference>
<dbReference type="GO" id="GO:0005811">
    <property type="term" value="C:lipid droplet"/>
    <property type="evidence" value="ECO:0007669"/>
    <property type="project" value="TreeGrafter"/>
</dbReference>
<comment type="catalytic activity">
    <reaction evidence="7">
        <text>a long-chain fatty acid + ATP + CoA = a long-chain fatty acyl-CoA + AMP + diphosphate</text>
        <dbReference type="Rhea" id="RHEA:15421"/>
        <dbReference type="ChEBI" id="CHEBI:30616"/>
        <dbReference type="ChEBI" id="CHEBI:33019"/>
        <dbReference type="ChEBI" id="CHEBI:57287"/>
        <dbReference type="ChEBI" id="CHEBI:57560"/>
        <dbReference type="ChEBI" id="CHEBI:83139"/>
        <dbReference type="ChEBI" id="CHEBI:456215"/>
        <dbReference type="EC" id="6.2.1.3"/>
    </reaction>
</comment>
<evidence type="ECO:0000256" key="5">
    <source>
        <dbReference type="ARBA" id="ARBA00022840"/>
    </source>
</evidence>
<dbReference type="Proteomes" id="UP001321473">
    <property type="component" value="Unassembled WGS sequence"/>
</dbReference>
<keyword evidence="8" id="KW-0472">Membrane</keyword>
<dbReference type="Gene3D" id="3.40.50.12780">
    <property type="entry name" value="N-terminal domain of ligase-like"/>
    <property type="match status" value="1"/>
</dbReference>
<gene>
    <name evidence="10" type="ORF">V5799_011090</name>
</gene>
<keyword evidence="11" id="KW-1185">Reference proteome</keyword>
<evidence type="ECO:0000313" key="11">
    <source>
        <dbReference type="Proteomes" id="UP001321473"/>
    </source>
</evidence>
<dbReference type="AlphaFoldDB" id="A0AAQ4EHY7"/>
<dbReference type="GO" id="GO:0090433">
    <property type="term" value="F:palmitoyl-CoA ligase activity"/>
    <property type="evidence" value="ECO:0007669"/>
    <property type="project" value="TreeGrafter"/>
</dbReference>
<organism evidence="10 11">
    <name type="scientific">Amblyomma americanum</name>
    <name type="common">Lone star tick</name>
    <dbReference type="NCBI Taxonomy" id="6943"/>
    <lineage>
        <taxon>Eukaryota</taxon>
        <taxon>Metazoa</taxon>
        <taxon>Ecdysozoa</taxon>
        <taxon>Arthropoda</taxon>
        <taxon>Chelicerata</taxon>
        <taxon>Arachnida</taxon>
        <taxon>Acari</taxon>
        <taxon>Parasitiformes</taxon>
        <taxon>Ixodida</taxon>
        <taxon>Ixodoidea</taxon>
        <taxon>Ixodidae</taxon>
        <taxon>Amblyomminae</taxon>
        <taxon>Amblyomma</taxon>
    </lineage>
</organism>
<dbReference type="PANTHER" id="PTHR43272">
    <property type="entry name" value="LONG-CHAIN-FATTY-ACID--COA LIGASE"/>
    <property type="match status" value="1"/>
</dbReference>
<dbReference type="EMBL" id="JARKHS020015473">
    <property type="protein sequence ID" value="KAK8774376.1"/>
    <property type="molecule type" value="Genomic_DNA"/>
</dbReference>
<dbReference type="GO" id="GO:0030182">
    <property type="term" value="P:neuron differentiation"/>
    <property type="evidence" value="ECO:0007669"/>
    <property type="project" value="TreeGrafter"/>
</dbReference>
<evidence type="ECO:0000259" key="9">
    <source>
        <dbReference type="Pfam" id="PF00501"/>
    </source>
</evidence>
<dbReference type="InterPro" id="IPR000873">
    <property type="entry name" value="AMP-dep_synth/lig_dom"/>
</dbReference>
<feature type="transmembrane region" description="Helical" evidence="8">
    <location>
        <begin position="12"/>
        <end position="35"/>
    </location>
</feature>
<dbReference type="GO" id="GO:0005783">
    <property type="term" value="C:endoplasmic reticulum"/>
    <property type="evidence" value="ECO:0007669"/>
    <property type="project" value="TreeGrafter"/>
</dbReference>
<evidence type="ECO:0000256" key="7">
    <source>
        <dbReference type="ARBA" id="ARBA00036813"/>
    </source>
</evidence>
<dbReference type="InterPro" id="IPR020845">
    <property type="entry name" value="AMP-binding_CS"/>
</dbReference>
<dbReference type="SUPFAM" id="SSF56801">
    <property type="entry name" value="Acetyl-CoA synthetase-like"/>
    <property type="match status" value="1"/>
</dbReference>
<accession>A0AAQ4EHY7</accession>
<feature type="domain" description="AMP-dependent synthetase/ligase" evidence="9">
    <location>
        <begin position="117"/>
        <end position="532"/>
    </location>
</feature>
<evidence type="ECO:0000256" key="1">
    <source>
        <dbReference type="ARBA" id="ARBA00006432"/>
    </source>
</evidence>
<protein>
    <recommendedName>
        <fullName evidence="6">long-chain-fatty-acid--CoA ligase</fullName>
        <ecNumber evidence="6">6.2.1.3</ecNumber>
    </recommendedName>
</protein>
<dbReference type="GO" id="GO:0005524">
    <property type="term" value="F:ATP binding"/>
    <property type="evidence" value="ECO:0007669"/>
    <property type="project" value="UniProtKB-KW"/>
</dbReference>
<keyword evidence="8" id="KW-1133">Transmembrane helix</keyword>
<dbReference type="GO" id="GO:0005886">
    <property type="term" value="C:plasma membrane"/>
    <property type="evidence" value="ECO:0007669"/>
    <property type="project" value="TreeGrafter"/>
</dbReference>
<sequence>MDKNMHPLVIQIIFVPMKVLAVIYDLITLPIYTVFQKPWLHWKRKCTCFAKPLIEGDPSSAYRSLRSTEYPNIKGCQTLDDVAREAVRLHAKRPALGTRPLLGCTKEKQPNGKIFKKLILGDYEWITYEEVDRRIDVTARGLLSLGARPRKLLAIFAETRAEWFVTAQACLRTNVPLVTLYATMSNDAVVSAINQTEVTHLVTSADLLPRVLSNLDRMPLLTHVVYMESADSKLPAPLPQGLEVIPFGDLVKRAKDYQHPLESSPTPDDVAIVMFTSGSSGVPKGVVQTHRNLIAVMNGFGALSLNFNIWTCEDAHVAYLPLAHMFELMTELIIFGVGARIGYSSPLTLTDKSTALAPGCRGDVTLVQPTYMACVPLVAERLRKGICDAAASAGPFFKAFFDYAVRYKNFWLDLGFDTPLLNRLVFQKTRLLLGGKLQIIAFGSAPLSRHTRRFMRACFCCYVTEGYGLTESGGAGTFMEAEDWSEERVGAPLPGCYIRLVDWPEGDYRTSDKPNPRGEILIGGTCVSRGYFKNEELTRESFREEGGLRWSYTGDIGEIFPDGTLKIIDRKKDLVKLQHGEYVSLGRVEAVLKTCSLVDNVFAYGSSLHTYLVAVVVPNRDQLLKIAREVGREQATATLKELCQDAEVAKVAVDRILAYARASDLQKTEVPQKVKLTAGEWLPDTGLVTATLKLCRKPLQIFYQRDIDALYGSAENNGM</sequence>
<keyword evidence="5" id="KW-0067">ATP-binding</keyword>
<evidence type="ECO:0000256" key="8">
    <source>
        <dbReference type="SAM" id="Phobius"/>
    </source>
</evidence>